<dbReference type="PRINTS" id="PR00096">
    <property type="entry name" value="GATASE"/>
</dbReference>
<dbReference type="GO" id="GO:0005524">
    <property type="term" value="F:ATP binding"/>
    <property type="evidence" value="ECO:0007669"/>
    <property type="project" value="UniProtKB-UniRule"/>
</dbReference>
<dbReference type="InterPro" id="IPR006274">
    <property type="entry name" value="CarbamoylP_synth_ssu"/>
</dbReference>
<feature type="active site" description="Nucleophile" evidence="11">
    <location>
        <position position="266"/>
    </location>
</feature>
<dbReference type="GO" id="GO:0044205">
    <property type="term" value="P:'de novo' UMP biosynthetic process"/>
    <property type="evidence" value="ECO:0007669"/>
    <property type="project" value="UniProtKB-UniRule"/>
</dbReference>
<feature type="domain" description="Carbamoyl-phosphate synthase small subunit N-terminal" evidence="12">
    <location>
        <begin position="18"/>
        <end position="148"/>
    </location>
</feature>
<dbReference type="GO" id="GO:0006207">
    <property type="term" value="P:'de novo' pyrimidine nucleobase biosynthetic process"/>
    <property type="evidence" value="ECO:0007669"/>
    <property type="project" value="InterPro"/>
</dbReference>
<dbReference type="NCBIfam" id="TIGR01368">
    <property type="entry name" value="CPSaseIIsmall"/>
    <property type="match status" value="1"/>
</dbReference>
<dbReference type="EMBL" id="CADCWL010000035">
    <property type="protein sequence ID" value="CAA9550959.1"/>
    <property type="molecule type" value="Genomic_DNA"/>
</dbReference>
<dbReference type="InterPro" id="IPR017926">
    <property type="entry name" value="GATASE"/>
</dbReference>
<comment type="similarity">
    <text evidence="3 11">Belongs to the CarA family.</text>
</comment>
<evidence type="ECO:0000256" key="2">
    <source>
        <dbReference type="ARBA" id="ARBA00005077"/>
    </source>
</evidence>
<comment type="catalytic activity">
    <reaction evidence="10 11">
        <text>L-glutamine + H2O = L-glutamate + NH4(+)</text>
        <dbReference type="Rhea" id="RHEA:15889"/>
        <dbReference type="ChEBI" id="CHEBI:15377"/>
        <dbReference type="ChEBI" id="CHEBI:28938"/>
        <dbReference type="ChEBI" id="CHEBI:29985"/>
        <dbReference type="ChEBI" id="CHEBI:58359"/>
    </reaction>
</comment>
<name>A0A6J4UHQ0_9BACT</name>
<keyword evidence="4 11" id="KW-0436">Ligase</keyword>
<dbReference type="CDD" id="cd01744">
    <property type="entry name" value="GATase1_CPSase"/>
    <property type="match status" value="1"/>
</dbReference>
<feature type="binding site" evidence="11">
    <location>
        <position position="62"/>
    </location>
    <ligand>
        <name>L-glutamine</name>
        <dbReference type="ChEBI" id="CHEBI:58359"/>
    </ligand>
</feature>
<evidence type="ECO:0000256" key="7">
    <source>
        <dbReference type="ARBA" id="ARBA00022962"/>
    </source>
</evidence>
<dbReference type="InterPro" id="IPR036480">
    <property type="entry name" value="CarbP_synth_ssu_N_sf"/>
</dbReference>
<feature type="binding site" evidence="11">
    <location>
        <position position="311"/>
    </location>
    <ligand>
        <name>L-glutamine</name>
        <dbReference type="ChEBI" id="CHEBI:58359"/>
    </ligand>
</feature>
<dbReference type="HAMAP" id="MF_01209">
    <property type="entry name" value="CPSase_S_chain"/>
    <property type="match status" value="1"/>
</dbReference>
<dbReference type="Pfam" id="PF00988">
    <property type="entry name" value="CPSase_sm_chain"/>
    <property type="match status" value="1"/>
</dbReference>
<dbReference type="SUPFAM" id="SSF52021">
    <property type="entry name" value="Carbamoyl phosphate synthetase, small subunit N-terminal domain"/>
    <property type="match status" value="1"/>
</dbReference>
<dbReference type="UniPathway" id="UPA00068">
    <property type="reaction ID" value="UER00171"/>
</dbReference>
<keyword evidence="11" id="KW-0028">Amino-acid biosynthesis</keyword>
<comment type="subunit">
    <text evidence="11">Composed of two chains; the small (or glutamine) chain promotes the hydrolysis of glutamine to ammonia, which is used by the large (or ammonia) chain to synthesize carbamoyl phosphate. Tetramer of heterodimers (alpha,beta)4.</text>
</comment>
<dbReference type="InterPro" id="IPR029062">
    <property type="entry name" value="Class_I_gatase-like"/>
</dbReference>
<accession>A0A6J4UHQ0</accession>
<dbReference type="EC" id="6.3.5.5" evidence="11"/>
<dbReference type="InterPro" id="IPR002474">
    <property type="entry name" value="CarbamoylP_synth_ssu_N"/>
</dbReference>
<feature type="binding site" evidence="11">
    <location>
        <position position="267"/>
    </location>
    <ligand>
        <name>L-glutamine</name>
        <dbReference type="ChEBI" id="CHEBI:58359"/>
    </ligand>
</feature>
<feature type="active site" evidence="11">
    <location>
        <position position="352"/>
    </location>
</feature>
<dbReference type="PANTHER" id="PTHR43418:SF7">
    <property type="entry name" value="CARBAMOYL-PHOSPHATE SYNTHASE SMALL CHAIN"/>
    <property type="match status" value="1"/>
</dbReference>
<dbReference type="FunFam" id="3.50.30.20:FF:000001">
    <property type="entry name" value="Carbamoyl-phosphate synthase small chain"/>
    <property type="match status" value="1"/>
</dbReference>
<feature type="binding site" evidence="11">
    <location>
        <position position="240"/>
    </location>
    <ligand>
        <name>L-glutamine</name>
        <dbReference type="ChEBI" id="CHEBI:58359"/>
    </ligand>
</feature>
<dbReference type="InterPro" id="IPR050472">
    <property type="entry name" value="Anth_synth/Amidotransfase"/>
</dbReference>
<feature type="binding site" evidence="11">
    <location>
        <position position="270"/>
    </location>
    <ligand>
        <name>L-glutamine</name>
        <dbReference type="ChEBI" id="CHEBI:58359"/>
    </ligand>
</feature>
<evidence type="ECO:0000256" key="9">
    <source>
        <dbReference type="ARBA" id="ARBA00048816"/>
    </source>
</evidence>
<evidence type="ECO:0000256" key="1">
    <source>
        <dbReference type="ARBA" id="ARBA00004812"/>
    </source>
</evidence>
<keyword evidence="11" id="KW-0055">Arginine biosynthesis</keyword>
<evidence type="ECO:0000259" key="12">
    <source>
        <dbReference type="SMART" id="SM01097"/>
    </source>
</evidence>
<evidence type="ECO:0000256" key="6">
    <source>
        <dbReference type="ARBA" id="ARBA00022840"/>
    </source>
</evidence>
<dbReference type="NCBIfam" id="NF009475">
    <property type="entry name" value="PRK12838.1"/>
    <property type="match status" value="1"/>
</dbReference>
<dbReference type="UniPathway" id="UPA00070">
    <property type="reaction ID" value="UER00115"/>
</dbReference>
<dbReference type="Gene3D" id="3.40.50.880">
    <property type="match status" value="1"/>
</dbReference>
<organism evidence="13">
    <name type="scientific">uncultured Thermomicrobiales bacterium</name>
    <dbReference type="NCBI Taxonomy" id="1645740"/>
    <lineage>
        <taxon>Bacteria</taxon>
        <taxon>Pseudomonadati</taxon>
        <taxon>Thermomicrobiota</taxon>
        <taxon>Thermomicrobia</taxon>
        <taxon>Thermomicrobiales</taxon>
        <taxon>environmental samples</taxon>
    </lineage>
</organism>
<comment type="pathway">
    <text evidence="1 11">Pyrimidine metabolism; UMP biosynthesis via de novo pathway; (S)-dihydroorotate from bicarbonate: step 1/3.</text>
</comment>
<feature type="region of interest" description="CPSase" evidence="11">
    <location>
        <begin position="1"/>
        <end position="191"/>
    </location>
</feature>
<reference evidence="13" key="1">
    <citation type="submission" date="2020-02" db="EMBL/GenBank/DDBJ databases">
        <authorList>
            <person name="Meier V. D."/>
        </authorList>
    </citation>
    <scope>NUCLEOTIDE SEQUENCE</scope>
    <source>
        <strain evidence="13">AVDCRST_MAG19</strain>
    </source>
</reference>
<evidence type="ECO:0000256" key="5">
    <source>
        <dbReference type="ARBA" id="ARBA00022741"/>
    </source>
</evidence>
<evidence type="ECO:0000256" key="10">
    <source>
        <dbReference type="ARBA" id="ARBA00049285"/>
    </source>
</evidence>
<evidence type="ECO:0000256" key="3">
    <source>
        <dbReference type="ARBA" id="ARBA00007800"/>
    </source>
</evidence>
<evidence type="ECO:0000313" key="13">
    <source>
        <dbReference type="EMBL" id="CAA9550959.1"/>
    </source>
</evidence>
<feature type="binding site" evidence="11">
    <location>
        <position position="308"/>
    </location>
    <ligand>
        <name>L-glutamine</name>
        <dbReference type="ChEBI" id="CHEBI:58359"/>
    </ligand>
</feature>
<dbReference type="Pfam" id="PF00117">
    <property type="entry name" value="GATase"/>
    <property type="match status" value="1"/>
</dbReference>
<keyword evidence="7 11" id="KW-0315">Glutamine amidotransferase</keyword>
<keyword evidence="8 11" id="KW-0665">Pyrimidine biosynthesis</keyword>
<keyword evidence="5 11" id="KW-0547">Nucleotide-binding</keyword>
<sequence length="387" mass="40991">MPDSAGNRTETPRYRPGGDAALALADGRVFRGRSFGAAADGTGEAVFTTTMVGYQEVCTDPSFRGQIVCMTYPLIGNYGVNASDDESRRPWIAGLVVREACPEPSHHRSLGTIDGYLRRHGVPGIAGVDTRALTRHIRDVGDTRAVLVSSAEGIADEDLIERARLAPLPGEQDVVGEVADETVERIDGEGPHIVVVDCGVKRNIVRSLVARGARVTVVPYGTPYAVITALAPDGVVVSPGPGDPANLDPAVVAAVVRDGTPFFGICLGHQLLARSLGADTTKLKFGHRGGNHPVRDELSGRVTITSQNHGFEVDGASLPVDGAWRVSQINVNDGSVEGLEHRSLPAMSVQFHPESSPGPWDNHGLFDRFLAMVAEYTAAGAGTGRRR</sequence>
<dbReference type="GO" id="GO:0004088">
    <property type="term" value="F:carbamoyl-phosphate synthase (glutamine-hydrolyzing) activity"/>
    <property type="evidence" value="ECO:0007669"/>
    <property type="project" value="UniProtKB-UniRule"/>
</dbReference>
<protein>
    <recommendedName>
        <fullName evidence="11">Carbamoyl phosphate synthase small chain</fullName>
        <ecNumber evidence="11">6.3.5.5</ecNumber>
    </recommendedName>
    <alternativeName>
        <fullName evidence="11">Carbamoyl phosphate synthetase glutamine chain</fullName>
    </alternativeName>
</protein>
<gene>
    <name evidence="11" type="primary">carA</name>
    <name evidence="13" type="ORF">AVDCRST_MAG19-809</name>
</gene>
<comment type="pathway">
    <text evidence="2 11">Amino-acid biosynthesis; L-arginine biosynthesis; carbamoyl phosphate from bicarbonate: step 1/1.</text>
</comment>
<comment type="function">
    <text evidence="11">Small subunit of the glutamine-dependent carbamoyl phosphate synthetase (CPSase). CPSase catalyzes the formation of carbamoyl phosphate from the ammonia moiety of glutamine, carbonate, and phosphate donated by ATP, constituting the first step of 2 biosynthetic pathways, one leading to arginine and/or urea and the other to pyrimidine nucleotides. The small subunit (glutamine amidotransferase) binds and cleaves glutamine to supply the large subunit with the substrate ammonia.</text>
</comment>
<dbReference type="PRINTS" id="PR00099">
    <property type="entry name" value="CPSGATASE"/>
</dbReference>
<dbReference type="PRINTS" id="PR00097">
    <property type="entry name" value="ANTSNTHASEII"/>
</dbReference>
<dbReference type="GO" id="GO:0006541">
    <property type="term" value="P:glutamine metabolic process"/>
    <property type="evidence" value="ECO:0007669"/>
    <property type="project" value="InterPro"/>
</dbReference>
<dbReference type="SMART" id="SM01097">
    <property type="entry name" value="CPSase_sm_chain"/>
    <property type="match status" value="1"/>
</dbReference>
<dbReference type="PROSITE" id="PS51273">
    <property type="entry name" value="GATASE_TYPE_1"/>
    <property type="match status" value="1"/>
</dbReference>
<proteinExistence type="inferred from homology"/>
<feature type="active site" evidence="11">
    <location>
        <position position="354"/>
    </location>
</feature>
<feature type="binding site" evidence="11">
    <location>
        <position position="310"/>
    </location>
    <ligand>
        <name>L-glutamine</name>
        <dbReference type="ChEBI" id="CHEBI:58359"/>
    </ligand>
</feature>
<evidence type="ECO:0000256" key="4">
    <source>
        <dbReference type="ARBA" id="ARBA00022598"/>
    </source>
</evidence>
<feature type="binding site" evidence="11">
    <location>
        <position position="242"/>
    </location>
    <ligand>
        <name>L-glutamine</name>
        <dbReference type="ChEBI" id="CHEBI:58359"/>
    </ligand>
</feature>
<evidence type="ECO:0000256" key="8">
    <source>
        <dbReference type="ARBA" id="ARBA00022975"/>
    </source>
</evidence>
<dbReference type="SUPFAM" id="SSF52317">
    <property type="entry name" value="Class I glutamine amidotransferase-like"/>
    <property type="match status" value="1"/>
</dbReference>
<dbReference type="GO" id="GO:0006526">
    <property type="term" value="P:L-arginine biosynthetic process"/>
    <property type="evidence" value="ECO:0007669"/>
    <property type="project" value="UniProtKB-UniRule"/>
</dbReference>
<evidence type="ECO:0000256" key="11">
    <source>
        <dbReference type="HAMAP-Rule" id="MF_01209"/>
    </source>
</evidence>
<keyword evidence="6 11" id="KW-0067">ATP-binding</keyword>
<dbReference type="PANTHER" id="PTHR43418">
    <property type="entry name" value="MULTIFUNCTIONAL TRYPTOPHAN BIOSYNTHESIS PROTEIN-RELATED"/>
    <property type="match status" value="1"/>
</dbReference>
<comment type="catalytic activity">
    <reaction evidence="9 11">
        <text>hydrogencarbonate + L-glutamine + 2 ATP + H2O = carbamoyl phosphate + L-glutamate + 2 ADP + phosphate + 2 H(+)</text>
        <dbReference type="Rhea" id="RHEA:18633"/>
        <dbReference type="ChEBI" id="CHEBI:15377"/>
        <dbReference type="ChEBI" id="CHEBI:15378"/>
        <dbReference type="ChEBI" id="CHEBI:17544"/>
        <dbReference type="ChEBI" id="CHEBI:29985"/>
        <dbReference type="ChEBI" id="CHEBI:30616"/>
        <dbReference type="ChEBI" id="CHEBI:43474"/>
        <dbReference type="ChEBI" id="CHEBI:58228"/>
        <dbReference type="ChEBI" id="CHEBI:58359"/>
        <dbReference type="ChEBI" id="CHEBI:456216"/>
        <dbReference type="EC" id="6.3.5.5"/>
    </reaction>
</comment>
<dbReference type="AlphaFoldDB" id="A0A6J4UHQ0"/>
<dbReference type="Gene3D" id="3.50.30.20">
    <property type="entry name" value="Carbamoyl-phosphate synthase small subunit, N-terminal domain"/>
    <property type="match status" value="1"/>
</dbReference>
<dbReference type="InterPro" id="IPR035686">
    <property type="entry name" value="CPSase_GATase1"/>
</dbReference>